<dbReference type="InterPro" id="IPR027417">
    <property type="entry name" value="P-loop_NTPase"/>
</dbReference>
<keyword evidence="9" id="KW-0460">Magnesium</keyword>
<dbReference type="PANTHER" id="PTHR33540:SF2">
    <property type="entry name" value="TRNA THREONYLCARBAMOYLADENOSINE BIOSYNTHESIS PROTEIN TSAE"/>
    <property type="match status" value="1"/>
</dbReference>
<organism evidence="11 12">
    <name type="scientific">Virgibacillus sediminis</name>
    <dbReference type="NCBI Taxonomy" id="202260"/>
    <lineage>
        <taxon>Bacteria</taxon>
        <taxon>Bacillati</taxon>
        <taxon>Bacillota</taxon>
        <taxon>Bacilli</taxon>
        <taxon>Bacillales</taxon>
        <taxon>Bacillaceae</taxon>
        <taxon>Virgibacillus</taxon>
    </lineage>
</organism>
<keyword evidence="12" id="KW-1185">Reference proteome</keyword>
<keyword evidence="6" id="KW-0479">Metal-binding</keyword>
<keyword evidence="5" id="KW-0819">tRNA processing</keyword>
<dbReference type="Gene3D" id="3.40.50.300">
    <property type="entry name" value="P-loop containing nucleotide triphosphate hydrolases"/>
    <property type="match status" value="1"/>
</dbReference>
<dbReference type="Pfam" id="PF02367">
    <property type="entry name" value="TsaE"/>
    <property type="match status" value="1"/>
</dbReference>
<proteinExistence type="inferred from homology"/>
<evidence type="ECO:0000256" key="8">
    <source>
        <dbReference type="ARBA" id="ARBA00022840"/>
    </source>
</evidence>
<dbReference type="NCBIfam" id="TIGR00150">
    <property type="entry name" value="T6A_YjeE"/>
    <property type="match status" value="1"/>
</dbReference>
<sequence length="153" mass="17355">MTEIVQTNTDLETIQLAVRLSSFLKPGDVLTLEGDLGAGKTTFTKGIAQGLGIERTVSSPTFTIVKEYEGEIPLYHMDVYRLEDSEEDIGLEEYLHGDGVSIVEWPQFIEELLPEERLAIKISYVDENRRTLELTPRGKHYQRVVREMLRAGV</sequence>
<evidence type="ECO:0000313" key="12">
    <source>
        <dbReference type="Proteomes" id="UP001595387"/>
    </source>
</evidence>
<dbReference type="Proteomes" id="UP001595387">
    <property type="component" value="Unassembled WGS sequence"/>
</dbReference>
<evidence type="ECO:0000256" key="7">
    <source>
        <dbReference type="ARBA" id="ARBA00022741"/>
    </source>
</evidence>
<evidence type="ECO:0000313" key="11">
    <source>
        <dbReference type="EMBL" id="MFC2947544.1"/>
    </source>
</evidence>
<protein>
    <recommendedName>
        <fullName evidence="3">tRNA threonylcarbamoyladenosine biosynthesis protein TsaE</fullName>
    </recommendedName>
    <alternativeName>
        <fullName evidence="10">t(6)A37 threonylcarbamoyladenosine biosynthesis protein TsaE</fullName>
    </alternativeName>
</protein>
<evidence type="ECO:0000256" key="10">
    <source>
        <dbReference type="ARBA" id="ARBA00032441"/>
    </source>
</evidence>
<evidence type="ECO:0000256" key="4">
    <source>
        <dbReference type="ARBA" id="ARBA00022490"/>
    </source>
</evidence>
<dbReference type="PANTHER" id="PTHR33540">
    <property type="entry name" value="TRNA THREONYLCARBAMOYLADENOSINE BIOSYNTHESIS PROTEIN TSAE"/>
    <property type="match status" value="1"/>
</dbReference>
<name>A0ABV7A3G8_9BACI</name>
<evidence type="ECO:0000256" key="1">
    <source>
        <dbReference type="ARBA" id="ARBA00004496"/>
    </source>
</evidence>
<gene>
    <name evidence="11" type="primary">tsaE</name>
    <name evidence="11" type="ORF">ACFODW_04160</name>
</gene>
<comment type="caution">
    <text evidence="11">The sequence shown here is derived from an EMBL/GenBank/DDBJ whole genome shotgun (WGS) entry which is preliminary data.</text>
</comment>
<evidence type="ECO:0000256" key="3">
    <source>
        <dbReference type="ARBA" id="ARBA00019010"/>
    </source>
</evidence>
<keyword evidence="8" id="KW-0067">ATP-binding</keyword>
<comment type="subcellular location">
    <subcellularLocation>
        <location evidence="1">Cytoplasm</location>
    </subcellularLocation>
</comment>
<evidence type="ECO:0000256" key="6">
    <source>
        <dbReference type="ARBA" id="ARBA00022723"/>
    </source>
</evidence>
<dbReference type="RefSeq" id="WP_390303403.1">
    <property type="nucleotide sequence ID" value="NZ_JBHRRZ010000008.1"/>
</dbReference>
<keyword evidence="4" id="KW-0963">Cytoplasm</keyword>
<reference evidence="12" key="1">
    <citation type="journal article" date="2019" name="Int. J. Syst. Evol. Microbiol.">
        <title>The Global Catalogue of Microorganisms (GCM) 10K type strain sequencing project: providing services to taxonomists for standard genome sequencing and annotation.</title>
        <authorList>
            <consortium name="The Broad Institute Genomics Platform"/>
            <consortium name="The Broad Institute Genome Sequencing Center for Infectious Disease"/>
            <person name="Wu L."/>
            <person name="Ma J."/>
        </authorList>
    </citation>
    <scope>NUCLEOTIDE SEQUENCE [LARGE SCALE GENOMIC DNA]</scope>
    <source>
        <strain evidence="12">KCTC 13193</strain>
    </source>
</reference>
<comment type="similarity">
    <text evidence="2">Belongs to the TsaE family.</text>
</comment>
<dbReference type="SUPFAM" id="SSF52540">
    <property type="entry name" value="P-loop containing nucleoside triphosphate hydrolases"/>
    <property type="match status" value="1"/>
</dbReference>
<evidence type="ECO:0000256" key="9">
    <source>
        <dbReference type="ARBA" id="ARBA00022842"/>
    </source>
</evidence>
<dbReference type="InterPro" id="IPR003442">
    <property type="entry name" value="T6A_TsaE"/>
</dbReference>
<dbReference type="EMBL" id="JBHRRZ010000008">
    <property type="protein sequence ID" value="MFC2947544.1"/>
    <property type="molecule type" value="Genomic_DNA"/>
</dbReference>
<keyword evidence="7" id="KW-0547">Nucleotide-binding</keyword>
<evidence type="ECO:0000256" key="2">
    <source>
        <dbReference type="ARBA" id="ARBA00007599"/>
    </source>
</evidence>
<evidence type="ECO:0000256" key="5">
    <source>
        <dbReference type="ARBA" id="ARBA00022694"/>
    </source>
</evidence>
<accession>A0ABV7A3G8</accession>